<dbReference type="Proteomes" id="UP000078561">
    <property type="component" value="Unassembled WGS sequence"/>
</dbReference>
<accession>A0A168KMY6</accession>
<name>A0A168KMY6_ABSGL</name>
<gene>
    <name evidence="1" type="primary">ABSGL_00301.1 scaffold 458</name>
</gene>
<sequence length="82" mass="9263">MNHVNVGGSKSRLDEVYTTLLNMIPQHYEQMTQDLGVLAAHYAITQEQAFILKLEADKKRHFLNQAIVNNNNVAAVERARGN</sequence>
<dbReference type="InParanoid" id="A0A168KMY6"/>
<keyword evidence="2" id="KW-1185">Reference proteome</keyword>
<dbReference type="AlphaFoldDB" id="A0A168KMY6"/>
<feature type="non-terminal residue" evidence="1">
    <location>
        <position position="82"/>
    </location>
</feature>
<proteinExistence type="predicted"/>
<reference evidence="1" key="1">
    <citation type="submission" date="2016-04" db="EMBL/GenBank/DDBJ databases">
        <authorList>
            <person name="Evans L.H."/>
            <person name="Alamgir A."/>
            <person name="Owens N."/>
            <person name="Weber N.D."/>
            <person name="Virtaneva K."/>
            <person name="Barbian K."/>
            <person name="Babar A."/>
            <person name="Rosenke K."/>
        </authorList>
    </citation>
    <scope>NUCLEOTIDE SEQUENCE [LARGE SCALE GENOMIC DNA]</scope>
    <source>
        <strain evidence="1">CBS 101.48</strain>
    </source>
</reference>
<dbReference type="OrthoDB" id="2274854at2759"/>
<dbReference type="EMBL" id="LT550111">
    <property type="protein sequence ID" value="SAL95006.1"/>
    <property type="molecule type" value="Genomic_DNA"/>
</dbReference>
<evidence type="ECO:0000313" key="2">
    <source>
        <dbReference type="Proteomes" id="UP000078561"/>
    </source>
</evidence>
<organism evidence="1">
    <name type="scientific">Absidia glauca</name>
    <name type="common">Pin mould</name>
    <dbReference type="NCBI Taxonomy" id="4829"/>
    <lineage>
        <taxon>Eukaryota</taxon>
        <taxon>Fungi</taxon>
        <taxon>Fungi incertae sedis</taxon>
        <taxon>Mucoromycota</taxon>
        <taxon>Mucoromycotina</taxon>
        <taxon>Mucoromycetes</taxon>
        <taxon>Mucorales</taxon>
        <taxon>Cunninghamellaceae</taxon>
        <taxon>Absidia</taxon>
    </lineage>
</organism>
<protein>
    <submittedName>
        <fullName evidence="1">Uncharacterized protein</fullName>
    </submittedName>
</protein>
<evidence type="ECO:0000313" key="1">
    <source>
        <dbReference type="EMBL" id="SAL95006.1"/>
    </source>
</evidence>